<comment type="caution">
    <text evidence="1">The sequence shown here is derived from an EMBL/GenBank/DDBJ whole genome shotgun (WGS) entry which is preliminary data.</text>
</comment>
<dbReference type="Proteomes" id="UP000836387">
    <property type="component" value="Unassembled WGS sequence"/>
</dbReference>
<reference evidence="1" key="2">
    <citation type="submission" date="2021-10" db="EMBL/GenBank/DDBJ databases">
        <authorList>
            <person name="Piombo E."/>
        </authorList>
    </citation>
    <scope>NUCLEOTIDE SEQUENCE</scope>
</reference>
<protein>
    <submittedName>
        <fullName evidence="1">Uncharacterized protein</fullName>
    </submittedName>
</protein>
<reference evidence="1" key="1">
    <citation type="submission" date="2020-04" db="EMBL/GenBank/DDBJ databases">
        <authorList>
            <person name="Broberg M."/>
        </authorList>
    </citation>
    <scope>NUCLEOTIDE SEQUENCE</scope>
</reference>
<evidence type="ECO:0000313" key="2">
    <source>
        <dbReference type="Proteomes" id="UP000836387"/>
    </source>
</evidence>
<proteinExistence type="predicted"/>
<organism evidence="1 2">
    <name type="scientific">Clonostachys rosea f. rosea IK726</name>
    <dbReference type="NCBI Taxonomy" id="1349383"/>
    <lineage>
        <taxon>Eukaryota</taxon>
        <taxon>Fungi</taxon>
        <taxon>Dikarya</taxon>
        <taxon>Ascomycota</taxon>
        <taxon>Pezizomycotina</taxon>
        <taxon>Sordariomycetes</taxon>
        <taxon>Hypocreomycetidae</taxon>
        <taxon>Hypocreales</taxon>
        <taxon>Bionectriaceae</taxon>
        <taxon>Clonostachys</taxon>
    </lineage>
</organism>
<name>A0ACA9THB7_BIOOC</name>
<evidence type="ECO:0000313" key="1">
    <source>
        <dbReference type="EMBL" id="CAG9940314.1"/>
    </source>
</evidence>
<accession>A0ACA9THB7</accession>
<sequence>MPLKINHCSLQTAICHSNDIVTTSGLIHAALEIVHHAGEVTASVHGRHPLDRLVGTAGGSGGVVPTAGTVHLLRDLGDLARVAGVHVRVDARTSPGELGHDPLVDLEGFAHLLVGDDAVEHDLVEVGGLELEHLVDTGTADAVGGLLQVVRGAVCAAEARGDEVLAVGVEEVEGGLVGAGRDLDELGEAIADLGDGEGAEEGEVKECVDGGMVGSETVLVVAVVDGNLDGDGGINEADDGGGDADEVGVAAVGRTCKPGTVHHTSEYVDEVVCKGFGGRMSNLPSNIGDQATAKDKHGFLAVHAKLVHRVDDTKEGVHVLGLLTNLGLVDLEVNAVVVKVPLHLVTIQLEHVHVHDGEAALPSLVALCQLRLRRIQDPVKELEVILDLLVPTDRETLGSGLDGCLHIRHDDGSRGENRETNWVEWPKKGHTLGF</sequence>
<dbReference type="EMBL" id="CADEHS020000005">
    <property type="protein sequence ID" value="CAG9940314.1"/>
    <property type="molecule type" value="Genomic_DNA"/>
</dbReference>
<gene>
    <name evidence="1" type="ORF">CRV2_00001726</name>
</gene>
<keyword evidence="2" id="KW-1185">Reference proteome</keyword>